<accession>A0ABX0K0X3</accession>
<organism evidence="1 2">
    <name type="scientific">Acetobacter conturbans</name>
    <dbReference type="NCBI Taxonomy" id="1737472"/>
    <lineage>
        <taxon>Bacteria</taxon>
        <taxon>Pseudomonadati</taxon>
        <taxon>Pseudomonadota</taxon>
        <taxon>Alphaproteobacteria</taxon>
        <taxon>Acetobacterales</taxon>
        <taxon>Acetobacteraceae</taxon>
        <taxon>Acetobacter</taxon>
    </lineage>
</organism>
<protein>
    <recommendedName>
        <fullName evidence="3">Methyltransferase</fullName>
    </recommendedName>
</protein>
<evidence type="ECO:0008006" key="3">
    <source>
        <dbReference type="Google" id="ProtNLM"/>
    </source>
</evidence>
<evidence type="ECO:0000313" key="2">
    <source>
        <dbReference type="Proteomes" id="UP000631653"/>
    </source>
</evidence>
<gene>
    <name evidence="1" type="ORF">GOB81_04655</name>
</gene>
<dbReference type="EMBL" id="WOSY01000003">
    <property type="protein sequence ID" value="NHN87920.1"/>
    <property type="molecule type" value="Genomic_DNA"/>
</dbReference>
<dbReference type="RefSeq" id="WP_173569199.1">
    <property type="nucleotide sequence ID" value="NZ_WOSY01000003.1"/>
</dbReference>
<evidence type="ECO:0000313" key="1">
    <source>
        <dbReference type="EMBL" id="NHN87920.1"/>
    </source>
</evidence>
<name>A0ABX0K0X3_9PROT</name>
<keyword evidence="2" id="KW-1185">Reference proteome</keyword>
<dbReference type="Proteomes" id="UP000631653">
    <property type="component" value="Unassembled WGS sequence"/>
</dbReference>
<reference evidence="1 2" key="1">
    <citation type="journal article" date="2020" name="Int. J. Syst. Evol. Microbiol.">
        <title>Novel acetic acid bacteria from cider fermentations: Acetobacter conturbans sp. nov. and Acetobacter fallax sp. nov.</title>
        <authorList>
            <person name="Sombolestani A.S."/>
            <person name="Cleenwerck I."/>
            <person name="Cnockaert M."/>
            <person name="Borremans W."/>
            <person name="Wieme A.D."/>
            <person name="De Vuyst L."/>
            <person name="Vandamme P."/>
        </authorList>
    </citation>
    <scope>NUCLEOTIDE SEQUENCE [LARGE SCALE GENOMIC DNA]</scope>
    <source>
        <strain evidence="1 2">LMG 1627</strain>
    </source>
</reference>
<comment type="caution">
    <text evidence="1">The sequence shown here is derived from an EMBL/GenBank/DDBJ whole genome shotgun (WGS) entry which is preliminary data.</text>
</comment>
<sequence length="286" mass="31867">MMNEVFLKAIDAMLQLSMATQQACETSQKEIGYLVADEAAKKRAQKRLHGHYSQVYSQHFEDGYLAEIFSRIGTRTRNFLEIGVEAGLQNTTRLLLEQGWSGVWVEGSPADADKARASFSHYIESGKLKIISGFVTCENIDQLLDEAGVEQEFDLITVDVDYNTSHIWRAMNRTARVYCIEYNASIPPSVAIEVPYDPSGMWDGTNFFGAGLNMMERIGREKGVALIGCDIQGVNAFFVSENECEDRFCAPYTAENHHESARYSLLTHLGHAPSPVARVWSCASAS</sequence>
<proteinExistence type="predicted"/>